<dbReference type="EMBL" id="EU974204">
    <property type="protein sequence ID" value="ACG46322.1"/>
    <property type="molecule type" value="mRNA"/>
</dbReference>
<dbReference type="GO" id="GO:0046983">
    <property type="term" value="F:protein dimerization activity"/>
    <property type="evidence" value="ECO:0007669"/>
    <property type="project" value="InterPro"/>
</dbReference>
<accession>B6UAD9</accession>
<dbReference type="InterPro" id="IPR008906">
    <property type="entry name" value="HATC_C_dom"/>
</dbReference>
<evidence type="ECO:0000313" key="3">
    <source>
        <dbReference type="EMBL" id="ACG46322.1"/>
    </source>
</evidence>
<feature type="domain" description="HAT C-terminal dimerisation" evidence="2">
    <location>
        <begin position="1"/>
        <end position="41"/>
    </location>
</feature>
<feature type="region of interest" description="Disordered" evidence="1">
    <location>
        <begin position="45"/>
        <end position="74"/>
    </location>
</feature>
<proteinExistence type="evidence at transcript level"/>
<dbReference type="PANTHER" id="PTHR23272:SF187">
    <property type="entry name" value="AC9 TRANSPOSASE-RELATED"/>
    <property type="match status" value="1"/>
</dbReference>
<organism evidence="3">
    <name type="scientific">Zea mays</name>
    <name type="common">Maize</name>
    <dbReference type="NCBI Taxonomy" id="4577"/>
    <lineage>
        <taxon>Eukaryota</taxon>
        <taxon>Viridiplantae</taxon>
        <taxon>Streptophyta</taxon>
        <taxon>Embryophyta</taxon>
        <taxon>Tracheophyta</taxon>
        <taxon>Spermatophyta</taxon>
        <taxon>Magnoliopsida</taxon>
        <taxon>Liliopsida</taxon>
        <taxon>Poales</taxon>
        <taxon>Poaceae</taxon>
        <taxon>PACMAD clade</taxon>
        <taxon>Panicoideae</taxon>
        <taxon>Andropogonodae</taxon>
        <taxon>Andropogoneae</taxon>
        <taxon>Tripsacinae</taxon>
        <taxon>Zea</taxon>
    </lineage>
</organism>
<dbReference type="SUPFAM" id="SSF53098">
    <property type="entry name" value="Ribonuclease H-like"/>
    <property type="match status" value="1"/>
</dbReference>
<sequence length="74" mass="7894">MQVSTVASESAFSAGGRVLDPFRTRLDPTMVEALVCTKDWIAGARKGSKAKSVAIPNMDEDLDDDHDDGPEASL</sequence>
<reference evidence="3" key="1">
    <citation type="journal article" date="2009" name="Plant Mol. Biol.">
        <title>Insights into corn genes derived from large-scale cDNA sequencing.</title>
        <authorList>
            <person name="Alexandrov N.N."/>
            <person name="Brover V.V."/>
            <person name="Freidin S."/>
            <person name="Troukhan M.E."/>
            <person name="Tatarinova T.V."/>
            <person name="Zhang H."/>
            <person name="Swaller T.J."/>
            <person name="Lu Y.P."/>
            <person name="Bouck J."/>
            <person name="Flavell R.B."/>
            <person name="Feldmann K.A."/>
        </authorList>
    </citation>
    <scope>NUCLEOTIDE SEQUENCE</scope>
</reference>
<protein>
    <recommendedName>
        <fullName evidence="2">HAT C-terminal dimerisation domain-containing protein</fullName>
    </recommendedName>
</protein>
<dbReference type="Pfam" id="PF05699">
    <property type="entry name" value="Dimer_Tnp_hAT"/>
    <property type="match status" value="1"/>
</dbReference>
<evidence type="ECO:0000259" key="2">
    <source>
        <dbReference type="Pfam" id="PF05699"/>
    </source>
</evidence>
<name>B6UAD9_MAIZE</name>
<dbReference type="InterPro" id="IPR012337">
    <property type="entry name" value="RNaseH-like_sf"/>
</dbReference>
<evidence type="ECO:0000256" key="1">
    <source>
        <dbReference type="SAM" id="MobiDB-lite"/>
    </source>
</evidence>
<dbReference type="PANTHER" id="PTHR23272">
    <property type="entry name" value="BED FINGER-RELATED"/>
    <property type="match status" value="1"/>
</dbReference>
<dbReference type="AlphaFoldDB" id="B6UAD9"/>
<feature type="compositionally biased region" description="Acidic residues" evidence="1">
    <location>
        <begin position="58"/>
        <end position="74"/>
    </location>
</feature>